<sequence>MTIDKQAEVRARVGPLLRPAPTRDEEEFWRSGADGRLRMQRCRSCRRWQHPPNPVCFRCLSRNVAFEPVSGEGTVYSFTINHQPWLPHLRDPYAVIVVELDEQPGLRFVSRLVDAEVADVRVGLRVRVVFAPLGEGLFAPLFTAAGEVGR</sequence>
<organism evidence="3 4">
    <name type="scientific">Mycobacterium innocens</name>
    <dbReference type="NCBI Taxonomy" id="2341083"/>
    <lineage>
        <taxon>Bacteria</taxon>
        <taxon>Bacillati</taxon>
        <taxon>Actinomycetota</taxon>
        <taxon>Actinomycetes</taxon>
        <taxon>Mycobacteriales</taxon>
        <taxon>Mycobacteriaceae</taxon>
        <taxon>Mycobacterium</taxon>
    </lineage>
</organism>
<evidence type="ECO:0000259" key="1">
    <source>
        <dbReference type="Pfam" id="PF01796"/>
    </source>
</evidence>
<evidence type="ECO:0000313" key="4">
    <source>
        <dbReference type="Proteomes" id="UP000267289"/>
    </source>
</evidence>
<dbReference type="InterPro" id="IPR052513">
    <property type="entry name" value="Thioester_dehydratase-like"/>
</dbReference>
<reference evidence="3 4" key="1">
    <citation type="submission" date="2018-09" db="EMBL/GenBank/DDBJ databases">
        <authorList>
            <person name="Tagini F."/>
        </authorList>
    </citation>
    <scope>NUCLEOTIDE SEQUENCE [LARGE SCALE GENOMIC DNA]</scope>
    <source>
        <strain evidence="3 4">MK13</strain>
    </source>
</reference>
<dbReference type="Proteomes" id="UP000267289">
    <property type="component" value="Unassembled WGS sequence"/>
</dbReference>
<proteinExistence type="predicted"/>
<dbReference type="AlphaFoldDB" id="A0A498QIQ3"/>
<protein>
    <recommendedName>
        <fullName evidence="5">DUF35 domain-containing protein</fullName>
    </recommendedName>
</protein>
<feature type="domain" description="ChsH2 C-terminal OB-fold" evidence="1">
    <location>
        <begin position="68"/>
        <end position="130"/>
    </location>
</feature>
<evidence type="ECO:0000259" key="2">
    <source>
        <dbReference type="Pfam" id="PF12172"/>
    </source>
</evidence>
<evidence type="ECO:0008006" key="5">
    <source>
        <dbReference type="Google" id="ProtNLM"/>
    </source>
</evidence>
<dbReference type="InterPro" id="IPR012340">
    <property type="entry name" value="NA-bd_OB-fold"/>
</dbReference>
<dbReference type="Pfam" id="PF01796">
    <property type="entry name" value="OB_ChsH2_C"/>
    <property type="match status" value="1"/>
</dbReference>
<feature type="domain" description="ChsH2 rubredoxin-like zinc ribbon" evidence="2">
    <location>
        <begin position="29"/>
        <end position="64"/>
    </location>
</feature>
<gene>
    <name evidence="3" type="ORF">LAUMK13_05607</name>
</gene>
<dbReference type="RefSeq" id="WP_208649157.1">
    <property type="nucleotide sequence ID" value="NZ_UPHQ01000312.1"/>
</dbReference>
<dbReference type="SUPFAM" id="SSF50249">
    <property type="entry name" value="Nucleic acid-binding proteins"/>
    <property type="match status" value="1"/>
</dbReference>
<dbReference type="InterPro" id="IPR022002">
    <property type="entry name" value="ChsH2_Znr"/>
</dbReference>
<evidence type="ECO:0000313" key="3">
    <source>
        <dbReference type="EMBL" id="VBA46153.1"/>
    </source>
</evidence>
<accession>A0A498QIQ3</accession>
<dbReference type="Pfam" id="PF12172">
    <property type="entry name" value="zf-ChsH2"/>
    <property type="match status" value="1"/>
</dbReference>
<dbReference type="Gene3D" id="6.10.30.10">
    <property type="match status" value="1"/>
</dbReference>
<dbReference type="PANTHER" id="PTHR34075:SF5">
    <property type="entry name" value="BLR3430 PROTEIN"/>
    <property type="match status" value="1"/>
</dbReference>
<name>A0A498QIQ3_9MYCO</name>
<dbReference type="EMBL" id="UPHQ01000312">
    <property type="protein sequence ID" value="VBA46153.1"/>
    <property type="molecule type" value="Genomic_DNA"/>
</dbReference>
<dbReference type="PANTHER" id="PTHR34075">
    <property type="entry name" value="BLR3430 PROTEIN"/>
    <property type="match status" value="1"/>
</dbReference>
<keyword evidence="4" id="KW-1185">Reference proteome</keyword>
<dbReference type="InterPro" id="IPR002878">
    <property type="entry name" value="ChsH2_C"/>
</dbReference>